<gene>
    <name evidence="2" type="ORF">CUNI_LOCUS6500</name>
</gene>
<keyword evidence="3" id="KW-1185">Reference proteome</keyword>
<dbReference type="OrthoDB" id="9981889at2759"/>
<proteinExistence type="predicted"/>
<evidence type="ECO:0000313" key="2">
    <source>
        <dbReference type="EMBL" id="CAG5120942.1"/>
    </source>
</evidence>
<evidence type="ECO:0000313" key="3">
    <source>
        <dbReference type="Proteomes" id="UP000678393"/>
    </source>
</evidence>
<name>A0A8S3YZV1_9EUPU</name>
<reference evidence="2" key="1">
    <citation type="submission" date="2021-04" db="EMBL/GenBank/DDBJ databases">
        <authorList>
            <consortium name="Molecular Ecology Group"/>
        </authorList>
    </citation>
    <scope>NUCLEOTIDE SEQUENCE</scope>
</reference>
<dbReference type="EMBL" id="CAJHNH020000997">
    <property type="protein sequence ID" value="CAG5120942.1"/>
    <property type="molecule type" value="Genomic_DNA"/>
</dbReference>
<dbReference type="Pfam" id="PF16020">
    <property type="entry name" value="Deltameth_res"/>
    <property type="match status" value="1"/>
</dbReference>
<evidence type="ECO:0000259" key="1">
    <source>
        <dbReference type="Pfam" id="PF16020"/>
    </source>
</evidence>
<feature type="domain" description="Deltamethrin resistance protein prag01" evidence="1">
    <location>
        <begin position="46"/>
        <end position="95"/>
    </location>
</feature>
<dbReference type="AlphaFoldDB" id="A0A8S3YZV1"/>
<accession>A0A8S3YZV1</accession>
<dbReference type="InterPro" id="IPR031973">
    <property type="entry name" value="Deltameth_res_prag01"/>
</dbReference>
<sequence length="104" mass="11823">MLTKVVPVLRATSLMQPISRSGHGVPHHWKSMREICLENKSHMDCLPVPEGCWQEAYNKQNAKRNMTLGASILSFIVTWGAVWKADVIYLNRAPPMYNCKKPKS</sequence>
<organism evidence="2 3">
    <name type="scientific">Candidula unifasciata</name>
    <dbReference type="NCBI Taxonomy" id="100452"/>
    <lineage>
        <taxon>Eukaryota</taxon>
        <taxon>Metazoa</taxon>
        <taxon>Spiralia</taxon>
        <taxon>Lophotrochozoa</taxon>
        <taxon>Mollusca</taxon>
        <taxon>Gastropoda</taxon>
        <taxon>Heterobranchia</taxon>
        <taxon>Euthyneura</taxon>
        <taxon>Panpulmonata</taxon>
        <taxon>Eupulmonata</taxon>
        <taxon>Stylommatophora</taxon>
        <taxon>Helicina</taxon>
        <taxon>Helicoidea</taxon>
        <taxon>Geomitridae</taxon>
        <taxon>Candidula</taxon>
    </lineage>
</organism>
<comment type="caution">
    <text evidence="2">The sequence shown here is derived from an EMBL/GenBank/DDBJ whole genome shotgun (WGS) entry which is preliminary data.</text>
</comment>
<protein>
    <recommendedName>
        <fullName evidence="1">Deltamethrin resistance protein prag01 domain-containing protein</fullName>
    </recommendedName>
</protein>
<dbReference type="Proteomes" id="UP000678393">
    <property type="component" value="Unassembled WGS sequence"/>
</dbReference>